<organism evidence="1 2">
    <name type="scientific">Cryobacterium cryoconiti</name>
    <dbReference type="NCBI Taxonomy" id="1259239"/>
    <lineage>
        <taxon>Bacteria</taxon>
        <taxon>Bacillati</taxon>
        <taxon>Actinomycetota</taxon>
        <taxon>Actinomycetes</taxon>
        <taxon>Micrococcales</taxon>
        <taxon>Microbacteriaceae</taxon>
        <taxon>Cryobacterium</taxon>
    </lineage>
</organism>
<name>A0A4Y8JS59_9MICO</name>
<gene>
    <name evidence="1" type="ORF">E3T49_13260</name>
</gene>
<protein>
    <submittedName>
        <fullName evidence="1">Uncharacterized protein</fullName>
    </submittedName>
</protein>
<accession>A0A4Y8JS59</accession>
<evidence type="ECO:0000313" key="1">
    <source>
        <dbReference type="EMBL" id="TFD27504.1"/>
    </source>
</evidence>
<comment type="caution">
    <text evidence="1">The sequence shown here is derived from an EMBL/GenBank/DDBJ whole genome shotgun (WGS) entry which is preliminary data.</text>
</comment>
<evidence type="ECO:0000313" key="2">
    <source>
        <dbReference type="Proteomes" id="UP000297472"/>
    </source>
</evidence>
<dbReference type="Proteomes" id="UP000297472">
    <property type="component" value="Unassembled WGS sequence"/>
</dbReference>
<dbReference type="EMBL" id="SOHA01000039">
    <property type="protein sequence ID" value="TFD27504.1"/>
    <property type="molecule type" value="Genomic_DNA"/>
</dbReference>
<proteinExistence type="predicted"/>
<sequence>MSSSRSRRQVRRLHLVTPYVRQPSVHNALRADRKLIRAAWKRRPAPWITVDVRPHLEAFAQMMLAFSSVTDTFAQSAAVFADMGEQLARERDERAAAARTAVATAFPQIRGQQCTLSIIDETHVLMQSAVAPERLAPAEELIARINESSQLRARFPLGQYAPQTITLGPATSKPRTHEEMAELRRQYFEGGQPLEESQFGAEYIAHVRAARDRVQAAQRTHLQKMLLGWDGGNDLVTVHPVEEDL</sequence>
<reference evidence="1 2" key="1">
    <citation type="submission" date="2019-03" db="EMBL/GenBank/DDBJ databases">
        <title>Genomics of glacier-inhabiting Cryobacterium strains.</title>
        <authorList>
            <person name="Liu Q."/>
            <person name="Xin Y.-H."/>
        </authorList>
    </citation>
    <scope>NUCLEOTIDE SEQUENCE [LARGE SCALE GENOMIC DNA]</scope>
    <source>
        <strain evidence="1 2">TMT1-51</strain>
    </source>
</reference>
<dbReference type="AlphaFoldDB" id="A0A4Y8JS59"/>
<dbReference type="RefSeq" id="WP_134425374.1">
    <property type="nucleotide sequence ID" value="NZ_SOHA01000039.1"/>
</dbReference>
<keyword evidence="2" id="KW-1185">Reference proteome</keyword>